<comment type="catalytic activity">
    <reaction evidence="2">
        <text>2 GTP = 3',3'-c-di-GMP + 2 diphosphate</text>
        <dbReference type="Rhea" id="RHEA:24898"/>
        <dbReference type="ChEBI" id="CHEBI:33019"/>
        <dbReference type="ChEBI" id="CHEBI:37565"/>
        <dbReference type="ChEBI" id="CHEBI:58805"/>
        <dbReference type="EC" id="2.7.7.65"/>
    </reaction>
</comment>
<dbReference type="Pfam" id="PF00990">
    <property type="entry name" value="GGDEF"/>
    <property type="match status" value="1"/>
</dbReference>
<dbReference type="CDD" id="cd01949">
    <property type="entry name" value="GGDEF"/>
    <property type="match status" value="1"/>
</dbReference>
<dbReference type="InterPro" id="IPR013655">
    <property type="entry name" value="PAS_fold_3"/>
</dbReference>
<sequence length="446" mass="51352">MDQNQEGFSQVAITLINHYDCVHYVDFETGKYTNLVPIKLFETLGVPFQGEDFFSDFRKILTKCIHPNDIEILEHLLDKNLMKKRLLEKDTNFLTFRAIKEGKAVHVRHSEFLCPDKVHVICCLENIEEEFQQAMAQKNHLESEKRLARFDEMTGVRNKNAFKEYSNSISEKLLKNPKSYQFALILCDLNDLKLLNDTRGHSFGDEAIQRASRMICNTFTHSPVFRIGGDEFVVVLRGHDFEHREHLLEVLKDESYNNKISRSGPVIACGIAVYDPDTDKDFSSVLDRADKSMYANKKEIKALNLTQGFRNMEKIDRPITSERRTLLNSLFGALCTISGGGYVYLNDMRFDYSRWSLSLVDDFAMPSEYMYHADKLWQEKLHPDDLKAYLEAIKAVLCDNVDMIKPLTYRAKKADGTYVVLTTRGFILSDNNGNPDYFGGIILPVQ</sequence>
<dbReference type="NCBIfam" id="TIGR00254">
    <property type="entry name" value="GGDEF"/>
    <property type="match status" value="1"/>
</dbReference>
<dbReference type="PANTHER" id="PTHR45138:SF9">
    <property type="entry name" value="DIGUANYLATE CYCLASE DGCM-RELATED"/>
    <property type="match status" value="1"/>
</dbReference>
<protein>
    <recommendedName>
        <fullName evidence="1">diguanylate cyclase</fullName>
        <ecNumber evidence="1">2.7.7.65</ecNumber>
    </recommendedName>
</protein>
<dbReference type="InterPro" id="IPR035965">
    <property type="entry name" value="PAS-like_dom_sf"/>
</dbReference>
<comment type="caution">
    <text evidence="4">The sequence shown here is derived from an EMBL/GenBank/DDBJ whole genome shotgun (WGS) entry which is preliminary data.</text>
</comment>
<dbReference type="Gene3D" id="3.30.450.20">
    <property type="entry name" value="PAS domain"/>
    <property type="match status" value="1"/>
</dbReference>
<reference evidence="4 5" key="1">
    <citation type="submission" date="2020-08" db="EMBL/GenBank/DDBJ databases">
        <title>Genomic Encyclopedia of Type Strains, Phase IV (KMG-IV): sequencing the most valuable type-strain genomes for metagenomic binning, comparative biology and taxonomic classification.</title>
        <authorList>
            <person name="Goeker M."/>
        </authorList>
    </citation>
    <scope>NUCLEOTIDE SEQUENCE [LARGE SCALE GENOMIC DNA]</scope>
    <source>
        <strain evidence="4 5">DSM 103462</strain>
    </source>
</reference>
<evidence type="ECO:0000313" key="4">
    <source>
        <dbReference type="EMBL" id="MBB5227451.1"/>
    </source>
</evidence>
<proteinExistence type="predicted"/>
<evidence type="ECO:0000256" key="2">
    <source>
        <dbReference type="ARBA" id="ARBA00034247"/>
    </source>
</evidence>
<dbReference type="EMBL" id="JACHFQ010000012">
    <property type="protein sequence ID" value="MBB5227451.1"/>
    <property type="molecule type" value="Genomic_DNA"/>
</dbReference>
<dbReference type="GO" id="GO:0052621">
    <property type="term" value="F:diguanylate cyclase activity"/>
    <property type="evidence" value="ECO:0007669"/>
    <property type="project" value="UniProtKB-EC"/>
</dbReference>
<dbReference type="RefSeq" id="WP_184661710.1">
    <property type="nucleotide sequence ID" value="NZ_CP031518.1"/>
</dbReference>
<dbReference type="EC" id="2.7.7.65" evidence="1"/>
<dbReference type="InterPro" id="IPR043128">
    <property type="entry name" value="Rev_trsase/Diguanyl_cyclase"/>
</dbReference>
<dbReference type="SUPFAM" id="SSF55073">
    <property type="entry name" value="Nucleotide cyclase"/>
    <property type="match status" value="1"/>
</dbReference>
<evidence type="ECO:0000313" key="5">
    <source>
        <dbReference type="Proteomes" id="UP000518887"/>
    </source>
</evidence>
<dbReference type="PROSITE" id="PS50887">
    <property type="entry name" value="GGDEF"/>
    <property type="match status" value="1"/>
</dbReference>
<dbReference type="Pfam" id="PF08447">
    <property type="entry name" value="PAS_3"/>
    <property type="match status" value="1"/>
</dbReference>
<dbReference type="InterPro" id="IPR029787">
    <property type="entry name" value="Nucleotide_cyclase"/>
</dbReference>
<keyword evidence="5" id="KW-1185">Reference proteome</keyword>
<dbReference type="InterPro" id="IPR000160">
    <property type="entry name" value="GGDEF_dom"/>
</dbReference>
<evidence type="ECO:0000259" key="3">
    <source>
        <dbReference type="PROSITE" id="PS50887"/>
    </source>
</evidence>
<dbReference type="PANTHER" id="PTHR45138">
    <property type="entry name" value="REGULATORY COMPONENTS OF SENSORY TRANSDUCTION SYSTEM"/>
    <property type="match status" value="1"/>
</dbReference>
<dbReference type="Proteomes" id="UP000518887">
    <property type="component" value="Unassembled WGS sequence"/>
</dbReference>
<dbReference type="AlphaFoldDB" id="A0A7W8GBV7"/>
<dbReference type="SUPFAM" id="SSF55785">
    <property type="entry name" value="PYP-like sensor domain (PAS domain)"/>
    <property type="match status" value="1"/>
</dbReference>
<dbReference type="SMART" id="SM00267">
    <property type="entry name" value="GGDEF"/>
    <property type="match status" value="1"/>
</dbReference>
<dbReference type="InterPro" id="IPR050469">
    <property type="entry name" value="Diguanylate_Cyclase"/>
</dbReference>
<organism evidence="4 5">
    <name type="scientific">Treponema ruminis</name>
    <dbReference type="NCBI Taxonomy" id="744515"/>
    <lineage>
        <taxon>Bacteria</taxon>
        <taxon>Pseudomonadati</taxon>
        <taxon>Spirochaetota</taxon>
        <taxon>Spirochaetia</taxon>
        <taxon>Spirochaetales</taxon>
        <taxon>Treponemataceae</taxon>
        <taxon>Treponema</taxon>
    </lineage>
</organism>
<accession>A0A7W8GBV7</accession>
<evidence type="ECO:0000256" key="1">
    <source>
        <dbReference type="ARBA" id="ARBA00012528"/>
    </source>
</evidence>
<gene>
    <name evidence="4" type="ORF">HNP76_002851</name>
</gene>
<dbReference type="Gene3D" id="3.30.70.270">
    <property type="match status" value="1"/>
</dbReference>
<name>A0A7W8GBV7_9SPIR</name>
<feature type="domain" description="GGDEF" evidence="3">
    <location>
        <begin position="180"/>
        <end position="311"/>
    </location>
</feature>